<reference evidence="2" key="1">
    <citation type="journal article" date="2021" name="Genome Biol. Evol.">
        <title>The assembled and annotated genome of the fairy-ring fungus Marasmius oreades.</title>
        <authorList>
            <person name="Hiltunen M."/>
            <person name="Ament-Velasquez S.L."/>
            <person name="Johannesson H."/>
        </authorList>
    </citation>
    <scope>NUCLEOTIDE SEQUENCE</scope>
    <source>
        <strain evidence="2">03SP1</strain>
    </source>
</reference>
<organism evidence="2 3">
    <name type="scientific">Marasmius oreades</name>
    <name type="common">fairy-ring Marasmius</name>
    <dbReference type="NCBI Taxonomy" id="181124"/>
    <lineage>
        <taxon>Eukaryota</taxon>
        <taxon>Fungi</taxon>
        <taxon>Dikarya</taxon>
        <taxon>Basidiomycota</taxon>
        <taxon>Agaricomycotina</taxon>
        <taxon>Agaricomycetes</taxon>
        <taxon>Agaricomycetidae</taxon>
        <taxon>Agaricales</taxon>
        <taxon>Marasmiineae</taxon>
        <taxon>Marasmiaceae</taxon>
        <taxon>Marasmius</taxon>
    </lineage>
</organism>
<dbReference type="KEGG" id="more:E1B28_012060"/>
<dbReference type="EMBL" id="CM032188">
    <property type="protein sequence ID" value="KAG7088023.1"/>
    <property type="molecule type" value="Genomic_DNA"/>
</dbReference>
<dbReference type="Proteomes" id="UP001049176">
    <property type="component" value="Chromosome 8"/>
</dbReference>
<protein>
    <submittedName>
        <fullName evidence="2">Uncharacterized protein</fullName>
    </submittedName>
</protein>
<feature type="region of interest" description="Disordered" evidence="1">
    <location>
        <begin position="709"/>
        <end position="729"/>
    </location>
</feature>
<keyword evidence="3" id="KW-1185">Reference proteome</keyword>
<evidence type="ECO:0000313" key="3">
    <source>
        <dbReference type="Proteomes" id="UP001049176"/>
    </source>
</evidence>
<dbReference type="OrthoDB" id="3261350at2759"/>
<dbReference type="RefSeq" id="XP_043004494.1">
    <property type="nucleotide sequence ID" value="XM_043157128.1"/>
</dbReference>
<dbReference type="AlphaFoldDB" id="A0A9P7UN98"/>
<dbReference type="GeneID" id="66081135"/>
<feature type="region of interest" description="Disordered" evidence="1">
    <location>
        <begin position="446"/>
        <end position="465"/>
    </location>
</feature>
<name>A0A9P7UN98_9AGAR</name>
<comment type="caution">
    <text evidence="2">The sequence shown here is derived from an EMBL/GenBank/DDBJ whole genome shotgun (WGS) entry which is preliminary data.</text>
</comment>
<accession>A0A9P7UN98</accession>
<proteinExistence type="predicted"/>
<evidence type="ECO:0000256" key="1">
    <source>
        <dbReference type="SAM" id="MobiDB-lite"/>
    </source>
</evidence>
<sequence length="729" mass="80571">MSADFDPAARMAKISYEIREAIRAALPAPPEQFFTVMVPGKVLNLKEYMGGFDIDGNETTPVLPSKTELAQAMLCDDMPTYSTIQLGPTGRSVARSYGAALSKLVPAGTTVGVDTSGKKLSDSQLRYKKAMEWLTAEDPKTHQSRVETYTKKQYAYTKVVEEKTKAFNTALEEAKRNAVDPSNMENVRAIYDNWVNENARTYRNFVQAAYMDWVITGKKEEVEYYFSVVDQDSALARVEQSKEAMRAMVIQDSDGSVEYQKVRLTPSCWAAYAMKKAKSGTDGVRTVEWYTWEISRLQKMNALLRTLEDLPEKDTNSVPQSDTKVNESLKTVIKAFVEASDAYKNTEAKEDATPKEKQDALKTYTDAKTKMQEEMEKASNSEIQSLSKLSGNAEEKVRQQLRGTTGLAQRERIQNENLIATYISDRDALMTEKSKGKNGVAEALANSADIPKPAPDPASNQPKDKALDFFTPISLDISASSSEDKASSSASAMSFGASYSYGVWSPVSASVEGKHSNANSKAEHSMASNSCKISFECMRVDITRPWLRAELFYDADLTVPPGEFISPGVGRMRDLMEAKTGQSPADHTTEMSRYSTFPMYPTAFLLACNVVLEISGETTHVQSHFSSSSTSAKASVSYGPFKVSADYSHTESQASTKCEATSTGCRITMKSPQIIGWISQMLPALPRLTPEQQQAIIAKQEELKNAKLKDDINKMDAKKEDNKAKETEA</sequence>
<evidence type="ECO:0000313" key="2">
    <source>
        <dbReference type="EMBL" id="KAG7088023.1"/>
    </source>
</evidence>
<gene>
    <name evidence="2" type="ORF">E1B28_012060</name>
</gene>